<dbReference type="EMBL" id="CP110615">
    <property type="protein sequence ID" value="UZJ26239.1"/>
    <property type="molecule type" value="Genomic_DNA"/>
</dbReference>
<accession>A0ABY6P414</accession>
<reference evidence="2" key="1">
    <citation type="submission" date="2022-10" db="EMBL/GenBank/DDBJ databases">
        <title>Rhodococcus sp.75.</title>
        <authorList>
            <person name="Sun M."/>
        </authorList>
    </citation>
    <scope>NUCLEOTIDE SEQUENCE</scope>
    <source>
        <strain evidence="2">75</strain>
    </source>
</reference>
<sequence length="226" mass="23471">MNPSPRLLTTWGARRPRGVVLLLHGGSEVSHLPASRWGVAALRMLPVALATVRAGRGRVHVLRLVNAVRGWNGAEQSAVVDARWALAEVRRRHPGLPVAVVGHSMGGRAALHVADDPSVRVVVGLAPWVTPTEPARLLDGQQVVLVHGSRDRTTSPEASAELVRAAQGVATTATLVRAAGQGHALLARRDAAGLLAARLAVAVLVGGRSTPLAAGALRPGSPVLDL</sequence>
<dbReference type="Gene3D" id="3.40.50.1820">
    <property type="entry name" value="alpha/beta hydrolase"/>
    <property type="match status" value="1"/>
</dbReference>
<organism evidence="2 3">
    <name type="scientific">Rhodococcus antarcticus</name>
    <dbReference type="NCBI Taxonomy" id="2987751"/>
    <lineage>
        <taxon>Bacteria</taxon>
        <taxon>Bacillati</taxon>
        <taxon>Actinomycetota</taxon>
        <taxon>Actinomycetes</taxon>
        <taxon>Mycobacteriales</taxon>
        <taxon>Nocardiaceae</taxon>
        <taxon>Rhodococcus</taxon>
    </lineage>
</organism>
<evidence type="ECO:0000259" key="1">
    <source>
        <dbReference type="Pfam" id="PF12146"/>
    </source>
</evidence>
<dbReference type="SUPFAM" id="SSF53474">
    <property type="entry name" value="alpha/beta-Hydrolases"/>
    <property type="match status" value="1"/>
</dbReference>
<name>A0ABY6P414_9NOCA</name>
<gene>
    <name evidence="2" type="ORF">RHODO2019_07475</name>
</gene>
<keyword evidence="3" id="KW-1185">Reference proteome</keyword>
<dbReference type="InterPro" id="IPR022742">
    <property type="entry name" value="Hydrolase_4"/>
</dbReference>
<proteinExistence type="predicted"/>
<evidence type="ECO:0000313" key="3">
    <source>
        <dbReference type="Proteomes" id="UP001164965"/>
    </source>
</evidence>
<evidence type="ECO:0000313" key="2">
    <source>
        <dbReference type="EMBL" id="UZJ26239.1"/>
    </source>
</evidence>
<dbReference type="Proteomes" id="UP001164965">
    <property type="component" value="Chromosome"/>
</dbReference>
<protein>
    <submittedName>
        <fullName evidence="2">Lysophospholipase</fullName>
    </submittedName>
</protein>
<dbReference type="RefSeq" id="WP_265384343.1">
    <property type="nucleotide sequence ID" value="NZ_CP110615.1"/>
</dbReference>
<feature type="domain" description="Serine aminopeptidase S33" evidence="1">
    <location>
        <begin position="16"/>
        <end position="134"/>
    </location>
</feature>
<dbReference type="InterPro" id="IPR029058">
    <property type="entry name" value="AB_hydrolase_fold"/>
</dbReference>
<dbReference type="Pfam" id="PF12146">
    <property type="entry name" value="Hydrolase_4"/>
    <property type="match status" value="1"/>
</dbReference>